<proteinExistence type="predicted"/>
<dbReference type="EMBL" id="BARS01007247">
    <property type="protein sequence ID" value="GAF80417.1"/>
    <property type="molecule type" value="Genomic_DNA"/>
</dbReference>
<accession>X0SWW4</accession>
<protein>
    <submittedName>
        <fullName evidence="1">Uncharacterized protein</fullName>
    </submittedName>
</protein>
<evidence type="ECO:0000313" key="1">
    <source>
        <dbReference type="EMBL" id="GAF80417.1"/>
    </source>
</evidence>
<comment type="caution">
    <text evidence="1">The sequence shown here is derived from an EMBL/GenBank/DDBJ whole genome shotgun (WGS) entry which is preliminary data.</text>
</comment>
<gene>
    <name evidence="1" type="ORF">S01H1_13985</name>
</gene>
<name>X0SWW4_9ZZZZ</name>
<dbReference type="AlphaFoldDB" id="X0SWW4"/>
<organism evidence="1">
    <name type="scientific">marine sediment metagenome</name>
    <dbReference type="NCBI Taxonomy" id="412755"/>
    <lineage>
        <taxon>unclassified sequences</taxon>
        <taxon>metagenomes</taxon>
        <taxon>ecological metagenomes</taxon>
    </lineage>
</organism>
<reference evidence="1" key="1">
    <citation type="journal article" date="2014" name="Front. Microbiol.">
        <title>High frequency of phylogenetically diverse reductive dehalogenase-homologous genes in deep subseafloor sedimentary metagenomes.</title>
        <authorList>
            <person name="Kawai M."/>
            <person name="Futagami T."/>
            <person name="Toyoda A."/>
            <person name="Takaki Y."/>
            <person name="Nishi S."/>
            <person name="Hori S."/>
            <person name="Arai W."/>
            <person name="Tsubouchi T."/>
            <person name="Morono Y."/>
            <person name="Uchiyama I."/>
            <person name="Ito T."/>
            <person name="Fujiyama A."/>
            <person name="Inagaki F."/>
            <person name="Takami H."/>
        </authorList>
    </citation>
    <scope>NUCLEOTIDE SEQUENCE</scope>
    <source>
        <strain evidence="1">Expedition CK06-06</strain>
    </source>
</reference>
<sequence length="209" mass="23092">MKKRTGFVSNSSSSSFICEVSGACESGYDAGLSDFEMCECVNGHIFFEKYLLEGLDVQAVKLNLVQQAQKDLDNHDPDKVTPRYEGHTEALKKWFPECKEDYAKATAWLQSYEGDNVNELIDDYAEEFDEDSHVMPAAFCPICSLQHVQDGDLLSYLLAVVGETREGLTAKVQERYSGLDALDAEVVRLNKGTADAKGPVTIGKTNETA</sequence>